<evidence type="ECO:0000256" key="1">
    <source>
        <dbReference type="ARBA" id="ARBA00001962"/>
    </source>
</evidence>
<dbReference type="InterPro" id="IPR011051">
    <property type="entry name" value="RmlC_Cupin_sf"/>
</dbReference>
<dbReference type="PANTHER" id="PTHR11056:SF4">
    <property type="entry name" value="HOMOGENTISATE 1,2-DIOXYGENASE"/>
    <property type="match status" value="1"/>
</dbReference>
<name>A0ABR1F1I9_9ASCO</name>
<evidence type="ECO:0000256" key="2">
    <source>
        <dbReference type="ARBA" id="ARBA00004704"/>
    </source>
</evidence>
<feature type="domain" description="Homogentisate 1,2-dioxygenase C-terminal" evidence="5">
    <location>
        <begin position="315"/>
        <end position="467"/>
    </location>
</feature>
<dbReference type="Pfam" id="PF20510">
    <property type="entry name" value="HgmA_N"/>
    <property type="match status" value="1"/>
</dbReference>
<organism evidence="7 8">
    <name type="scientific">Myxozyma melibiosi</name>
    <dbReference type="NCBI Taxonomy" id="54550"/>
    <lineage>
        <taxon>Eukaryota</taxon>
        <taxon>Fungi</taxon>
        <taxon>Dikarya</taxon>
        <taxon>Ascomycota</taxon>
        <taxon>Saccharomycotina</taxon>
        <taxon>Lipomycetes</taxon>
        <taxon>Lipomycetales</taxon>
        <taxon>Lipomycetaceae</taxon>
        <taxon>Myxozyma</taxon>
    </lineage>
</organism>
<dbReference type="GeneID" id="90040740"/>
<dbReference type="Proteomes" id="UP001498771">
    <property type="component" value="Unassembled WGS sequence"/>
</dbReference>
<sequence length="489" mass="54561">MVSAAEADSLHQKAFHWAETQGDGKVPSFGVRANDPYNYMTGMPGEHESEAIPGTLPRGQNSPRQVRFGLYAEQLTGSAFVSPRSAHKSSWVYRMRPAVSHKGFTDLNINEDYESCFLPVNPKTHVSPTQLAWLPFDIPKDGPVDFTQGLKTLAGSGDPSLREGIATHIFVCNTSMVRKSFVNLDGEFLIVAQQGRLDIQTEFGWLYVQPGEICIIQRGVRFSVGTPDGETRGYILEIWGSNFELPDLGPIGGYGLANSRDFLVPQAYYEIDNEPNYELIYKVGGKFFKSTQDHSPYDVIAWHGNYVPYKYDLTKFVNIGSISVDHIDPSIFCVLTAKSRDPNAPLADFLIFSPRWDVASNTYRPPYYHRNVASELMGLIYGQYGGRSDAFLPGGASFETGMTPHGVAYEEFKAASADVPPEMRISPGSIAFMFESSRAFSIAEYGWTVDKLHFHDPTMWDDLVNNFTSHLDEVKQLTNGKWEHGVNVK</sequence>
<evidence type="ECO:0000259" key="6">
    <source>
        <dbReference type="Pfam" id="PF20510"/>
    </source>
</evidence>
<dbReference type="SUPFAM" id="SSF51182">
    <property type="entry name" value="RmlC-like cupins"/>
    <property type="match status" value="1"/>
</dbReference>
<dbReference type="CDD" id="cd07000">
    <property type="entry name" value="cupin_HGO_N"/>
    <property type="match status" value="1"/>
</dbReference>
<keyword evidence="8" id="KW-1185">Reference proteome</keyword>
<reference evidence="7 8" key="1">
    <citation type="submission" date="2024-03" db="EMBL/GenBank/DDBJ databases">
        <title>Genome-scale model development and genomic sequencing of the oleaginous clade Lipomyces.</title>
        <authorList>
            <consortium name="Lawrence Berkeley National Laboratory"/>
            <person name="Czajka J.J."/>
            <person name="Han Y."/>
            <person name="Kim J."/>
            <person name="Mondo S.J."/>
            <person name="Hofstad B.A."/>
            <person name="Robles A."/>
            <person name="Haridas S."/>
            <person name="Riley R."/>
            <person name="LaButti K."/>
            <person name="Pangilinan J."/>
            <person name="Andreopoulos W."/>
            <person name="Lipzen A."/>
            <person name="Yan J."/>
            <person name="Wang M."/>
            <person name="Ng V."/>
            <person name="Grigoriev I.V."/>
            <person name="Spatafora J.W."/>
            <person name="Magnuson J.K."/>
            <person name="Baker S.E."/>
            <person name="Pomraning K.R."/>
        </authorList>
    </citation>
    <scope>NUCLEOTIDE SEQUENCE [LARGE SCALE GENOMIC DNA]</scope>
    <source>
        <strain evidence="7 8">Phaff 52-87</strain>
    </source>
</reference>
<gene>
    <name evidence="7" type="ORF">BZA70DRAFT_57768</name>
</gene>
<comment type="similarity">
    <text evidence="3">Belongs to the homogentisate dioxygenase family.</text>
</comment>
<proteinExistence type="inferred from homology"/>
<comment type="cofactor">
    <cofactor evidence="1">
        <name>Fe cation</name>
        <dbReference type="ChEBI" id="CHEBI:24875"/>
    </cofactor>
</comment>
<dbReference type="InterPro" id="IPR014710">
    <property type="entry name" value="RmlC-like_jellyroll"/>
</dbReference>
<dbReference type="PANTHER" id="PTHR11056">
    <property type="entry name" value="HOMOGENTISATE 1,2-DIOXYGENASE"/>
    <property type="match status" value="1"/>
</dbReference>
<evidence type="ECO:0000259" key="5">
    <source>
        <dbReference type="Pfam" id="PF04209"/>
    </source>
</evidence>
<evidence type="ECO:0000313" key="8">
    <source>
        <dbReference type="Proteomes" id="UP001498771"/>
    </source>
</evidence>
<evidence type="ECO:0000256" key="4">
    <source>
        <dbReference type="ARBA" id="ARBA00013127"/>
    </source>
</evidence>
<dbReference type="Gene3D" id="2.60.120.10">
    <property type="entry name" value="Jelly Rolls"/>
    <property type="match status" value="1"/>
</dbReference>
<dbReference type="NCBIfam" id="TIGR01015">
    <property type="entry name" value="hmgA"/>
    <property type="match status" value="1"/>
</dbReference>
<dbReference type="InterPro" id="IPR046452">
    <property type="entry name" value="HgmA_N"/>
</dbReference>
<feature type="domain" description="Homogentisate 1,2-dioxygenase N-terminal" evidence="6">
    <location>
        <begin position="38"/>
        <end position="313"/>
    </location>
</feature>
<dbReference type="InterPro" id="IPR046451">
    <property type="entry name" value="HgmA_C"/>
</dbReference>
<dbReference type="EMBL" id="JBBJBU010000010">
    <property type="protein sequence ID" value="KAK7203708.1"/>
    <property type="molecule type" value="Genomic_DNA"/>
</dbReference>
<protein>
    <recommendedName>
        <fullName evidence="4">homogentisate 1,2-dioxygenase</fullName>
        <ecNumber evidence="4">1.13.11.5</ecNumber>
    </recommendedName>
</protein>
<comment type="caution">
    <text evidence="7">The sequence shown here is derived from an EMBL/GenBank/DDBJ whole genome shotgun (WGS) entry which is preliminary data.</text>
</comment>
<dbReference type="EC" id="1.13.11.5" evidence="4"/>
<dbReference type="Pfam" id="PF04209">
    <property type="entry name" value="HgmA_C"/>
    <property type="match status" value="1"/>
</dbReference>
<comment type="pathway">
    <text evidence="2">Amino-acid degradation; L-phenylalanine degradation; acetoacetate and fumarate from L-phenylalanine: step 4/6.</text>
</comment>
<accession>A0ABR1F1I9</accession>
<evidence type="ECO:0000256" key="3">
    <source>
        <dbReference type="ARBA" id="ARBA00007757"/>
    </source>
</evidence>
<dbReference type="InterPro" id="IPR005708">
    <property type="entry name" value="Homogentis_dOase"/>
</dbReference>
<evidence type="ECO:0000313" key="7">
    <source>
        <dbReference type="EMBL" id="KAK7203708.1"/>
    </source>
</evidence>
<dbReference type="RefSeq" id="XP_064766741.1">
    <property type="nucleotide sequence ID" value="XM_064915228.1"/>
</dbReference>